<keyword evidence="2" id="KW-0238">DNA-binding</keyword>
<feature type="domain" description="HTH hxlR-type" evidence="4">
    <location>
        <begin position="175"/>
        <end position="273"/>
    </location>
</feature>
<dbReference type="PANTHER" id="PTHR33204:SF18">
    <property type="entry name" value="TRANSCRIPTIONAL REGULATORY PROTEIN"/>
    <property type="match status" value="1"/>
</dbReference>
<evidence type="ECO:0000256" key="1">
    <source>
        <dbReference type="ARBA" id="ARBA00023015"/>
    </source>
</evidence>
<dbReference type="PROSITE" id="PS51118">
    <property type="entry name" value="HTH_HXLR"/>
    <property type="match status" value="2"/>
</dbReference>
<organism evidence="5 6">
    <name type="scientific">Rhodococcus globerulus</name>
    <dbReference type="NCBI Taxonomy" id="33008"/>
    <lineage>
        <taxon>Bacteria</taxon>
        <taxon>Bacillati</taxon>
        <taxon>Actinomycetota</taxon>
        <taxon>Actinomycetes</taxon>
        <taxon>Mycobacteriales</taxon>
        <taxon>Nocardiaceae</taxon>
        <taxon>Rhodococcus</taxon>
    </lineage>
</organism>
<keyword evidence="3" id="KW-0804">Transcription</keyword>
<evidence type="ECO:0000313" key="5">
    <source>
        <dbReference type="EMBL" id="MDV6268978.1"/>
    </source>
</evidence>
<evidence type="ECO:0000313" key="6">
    <source>
        <dbReference type="Proteomes" id="UP001185927"/>
    </source>
</evidence>
<keyword evidence="6" id="KW-1185">Reference proteome</keyword>
<dbReference type="PANTHER" id="PTHR33204">
    <property type="entry name" value="TRANSCRIPTIONAL REGULATOR, MARR FAMILY"/>
    <property type="match status" value="1"/>
</dbReference>
<reference evidence="5 6" key="1">
    <citation type="submission" date="2023-10" db="EMBL/GenBank/DDBJ databases">
        <title>Development of a sustainable strategy for remediation of hydrocarbon-contaminated territories based on the waste exchange concept.</title>
        <authorList>
            <person name="Krivoruchko A."/>
        </authorList>
    </citation>
    <scope>NUCLEOTIDE SEQUENCE [LARGE SCALE GENOMIC DNA]</scope>
    <source>
        <strain evidence="5 6">IEGM 1203</strain>
    </source>
</reference>
<dbReference type="RefSeq" id="WP_317543363.1">
    <property type="nucleotide sequence ID" value="NZ_JAWLKB010000009.1"/>
</dbReference>
<keyword evidence="1" id="KW-0805">Transcription regulation</keyword>
<dbReference type="Proteomes" id="UP001185927">
    <property type="component" value="Unassembled WGS sequence"/>
</dbReference>
<dbReference type="EMBL" id="JAWLKB010000009">
    <property type="protein sequence ID" value="MDV6268978.1"/>
    <property type="molecule type" value="Genomic_DNA"/>
</dbReference>
<dbReference type="InterPro" id="IPR036390">
    <property type="entry name" value="WH_DNA-bd_sf"/>
</dbReference>
<name>A0ABU4BXL9_RHOGO</name>
<evidence type="ECO:0000259" key="4">
    <source>
        <dbReference type="PROSITE" id="PS51118"/>
    </source>
</evidence>
<feature type="domain" description="HTH hxlR-type" evidence="4">
    <location>
        <begin position="11"/>
        <end position="114"/>
    </location>
</feature>
<sequence length="317" mass="34978">MSTKLPATPSAPRPASSALGHALLIAGDKWSLQIIRHTLGGARRFRQLGDDLQISDAVLSQRLTRLTADGILAARQYSIAPPRNEYVLTESGEQLWQTFVALWTWDRAWAPRVSRKTETALRHLTCGHLIAPVFGCGECHAIGVSARDVYTAVDDRLLLDVSDRRSRRSSANDVAANMDSTSVLADRWSTFILSAALQGIRRFSDFQDALGSISPVTLADRLTVFVGNGMLARVPVTDGARRQEYRTTPKSLDFFPVFAALNEWAKDRLSLDGLSGLEFFHRAGDHILLPRYTCNACNIEISRTDVAFEATKISALH</sequence>
<gene>
    <name evidence="5" type="ORF">R3Q16_20385</name>
</gene>
<dbReference type="Gene3D" id="1.10.10.10">
    <property type="entry name" value="Winged helix-like DNA-binding domain superfamily/Winged helix DNA-binding domain"/>
    <property type="match status" value="2"/>
</dbReference>
<comment type="caution">
    <text evidence="5">The sequence shown here is derived from an EMBL/GenBank/DDBJ whole genome shotgun (WGS) entry which is preliminary data.</text>
</comment>
<dbReference type="SUPFAM" id="SSF46785">
    <property type="entry name" value="Winged helix' DNA-binding domain"/>
    <property type="match status" value="2"/>
</dbReference>
<evidence type="ECO:0000256" key="2">
    <source>
        <dbReference type="ARBA" id="ARBA00023125"/>
    </source>
</evidence>
<protein>
    <submittedName>
        <fullName evidence="5">Helix-turn-helix domain-containing protein</fullName>
    </submittedName>
</protein>
<dbReference type="InterPro" id="IPR036388">
    <property type="entry name" value="WH-like_DNA-bd_sf"/>
</dbReference>
<dbReference type="Pfam" id="PF01638">
    <property type="entry name" value="HxlR"/>
    <property type="match status" value="2"/>
</dbReference>
<proteinExistence type="predicted"/>
<dbReference type="InterPro" id="IPR002577">
    <property type="entry name" value="HTH_HxlR"/>
</dbReference>
<accession>A0ABU4BXL9</accession>
<evidence type="ECO:0000256" key="3">
    <source>
        <dbReference type="ARBA" id="ARBA00023163"/>
    </source>
</evidence>